<name>A0A379KEJ9_PSEPU</name>
<dbReference type="EMBL" id="UGUY01000001">
    <property type="protein sequence ID" value="SUD66363.1"/>
    <property type="molecule type" value="Genomic_DNA"/>
</dbReference>
<proteinExistence type="predicted"/>
<sequence>MSDASLDTRIFEERLNIKPAPWLTLETWEDLQLCLRYSQAVANEKYSMETQPEQWFTVVIATLQSLKFTLFEHTHQAISYEPHLHALSDVYSGYIPPLREKGPWFKSVEENVQAAMQSAGMHNFNVMNASSHLSIEMDHEGDEIPVAILFYVYCKTDPVEPTQKLNLIFDHLGARFNMGEFASLRKDLQARNREKLLAVLKRKLE</sequence>
<organism evidence="1 2">
    <name type="scientific">Pseudomonas putida</name>
    <name type="common">Arthrobacter siderocapsulatus</name>
    <dbReference type="NCBI Taxonomy" id="303"/>
    <lineage>
        <taxon>Bacteria</taxon>
        <taxon>Pseudomonadati</taxon>
        <taxon>Pseudomonadota</taxon>
        <taxon>Gammaproteobacteria</taxon>
        <taxon>Pseudomonadales</taxon>
        <taxon>Pseudomonadaceae</taxon>
        <taxon>Pseudomonas</taxon>
    </lineage>
</organism>
<evidence type="ECO:0000313" key="1">
    <source>
        <dbReference type="EMBL" id="SUD66363.1"/>
    </source>
</evidence>
<evidence type="ECO:0000313" key="2">
    <source>
        <dbReference type="Proteomes" id="UP000254602"/>
    </source>
</evidence>
<dbReference type="Proteomes" id="UP000254602">
    <property type="component" value="Unassembled WGS sequence"/>
</dbReference>
<accession>A0A379KEJ9</accession>
<gene>
    <name evidence="1" type="ORF">NCTC7914_00404</name>
</gene>
<dbReference type="RefSeq" id="WP_115273092.1">
    <property type="nucleotide sequence ID" value="NZ_UGUY01000001.1"/>
</dbReference>
<dbReference type="AlphaFoldDB" id="A0A379KEJ9"/>
<protein>
    <submittedName>
        <fullName evidence="1">Uncharacterized protein</fullName>
    </submittedName>
</protein>
<reference evidence="1 2" key="1">
    <citation type="submission" date="2018-06" db="EMBL/GenBank/DDBJ databases">
        <authorList>
            <consortium name="Pathogen Informatics"/>
            <person name="Doyle S."/>
        </authorList>
    </citation>
    <scope>NUCLEOTIDE SEQUENCE [LARGE SCALE GENOMIC DNA]</scope>
    <source>
        <strain evidence="1 2">NCTC7914</strain>
    </source>
</reference>